<dbReference type="Proteomes" id="UP001499988">
    <property type="component" value="Unassembled WGS sequence"/>
</dbReference>
<proteinExistence type="predicted"/>
<evidence type="ECO:0000313" key="2">
    <source>
        <dbReference type="EMBL" id="GAA4899478.1"/>
    </source>
</evidence>
<feature type="transmembrane region" description="Helical" evidence="1">
    <location>
        <begin position="60"/>
        <end position="84"/>
    </location>
</feature>
<sequence length="184" mass="20961">MVRHYYLSNSLWELELIERQLERSGLSPAQIHVLSQKPSLAARFRLLPLSEFWLYDLPHYLWRGLALGLLLAIAVLIGVAYAGWPEAIGSWLPFGMLALMVLGFCTWEGGLIGLQSPHHALGRFHKDIERGQHLLLIDVEPQQVAALLSIMAQHPMLSEQGTSEGAWPTTVRIQHWWVKRRRSD</sequence>
<comment type="caution">
    <text evidence="2">The sequence shown here is derived from an EMBL/GenBank/DDBJ whole genome shotgun (WGS) entry which is preliminary data.</text>
</comment>
<dbReference type="RefSeq" id="WP_345336909.1">
    <property type="nucleotide sequence ID" value="NZ_BAABJZ010000101.1"/>
</dbReference>
<feature type="transmembrane region" description="Helical" evidence="1">
    <location>
        <begin position="90"/>
        <end position="114"/>
    </location>
</feature>
<dbReference type="EMBL" id="BAABJZ010000101">
    <property type="protein sequence ID" value="GAA4899478.1"/>
    <property type="molecule type" value="Genomic_DNA"/>
</dbReference>
<keyword evidence="1" id="KW-0812">Transmembrane</keyword>
<protein>
    <submittedName>
        <fullName evidence="2">Magnesium transporter</fullName>
    </submittedName>
</protein>
<keyword evidence="1" id="KW-1133">Transmembrane helix</keyword>
<keyword evidence="3" id="KW-1185">Reference proteome</keyword>
<evidence type="ECO:0000313" key="3">
    <source>
        <dbReference type="Proteomes" id="UP001499988"/>
    </source>
</evidence>
<organism evidence="2 3">
    <name type="scientific">Ferrimonas pelagia</name>
    <dbReference type="NCBI Taxonomy" id="1177826"/>
    <lineage>
        <taxon>Bacteria</taxon>
        <taxon>Pseudomonadati</taxon>
        <taxon>Pseudomonadota</taxon>
        <taxon>Gammaproteobacteria</taxon>
        <taxon>Alteromonadales</taxon>
        <taxon>Ferrimonadaceae</taxon>
        <taxon>Ferrimonas</taxon>
    </lineage>
</organism>
<reference evidence="3" key="1">
    <citation type="journal article" date="2019" name="Int. J. Syst. Evol. Microbiol.">
        <title>The Global Catalogue of Microorganisms (GCM) 10K type strain sequencing project: providing services to taxonomists for standard genome sequencing and annotation.</title>
        <authorList>
            <consortium name="The Broad Institute Genomics Platform"/>
            <consortium name="The Broad Institute Genome Sequencing Center for Infectious Disease"/>
            <person name="Wu L."/>
            <person name="Ma J."/>
        </authorList>
    </citation>
    <scope>NUCLEOTIDE SEQUENCE [LARGE SCALE GENOMIC DNA]</scope>
    <source>
        <strain evidence="3">JCM 18401</strain>
    </source>
</reference>
<evidence type="ECO:0000256" key="1">
    <source>
        <dbReference type="SAM" id="Phobius"/>
    </source>
</evidence>
<accession>A0ABP9FE04</accession>
<gene>
    <name evidence="2" type="ORF">GCM10023333_36410</name>
</gene>
<keyword evidence="1" id="KW-0472">Membrane</keyword>
<name>A0ABP9FE04_9GAMM</name>